<comment type="caution">
    <text evidence="1">The sequence shown here is derived from an EMBL/GenBank/DDBJ whole genome shotgun (WGS) entry which is preliminary data.</text>
</comment>
<organism evidence="1 2">
    <name type="scientific">Streptomyces antioxidans</name>
    <dbReference type="NCBI Taxonomy" id="1507734"/>
    <lineage>
        <taxon>Bacteria</taxon>
        <taxon>Bacillati</taxon>
        <taxon>Actinomycetota</taxon>
        <taxon>Actinomycetes</taxon>
        <taxon>Kitasatosporales</taxon>
        <taxon>Streptomycetaceae</taxon>
        <taxon>Streptomyces</taxon>
    </lineage>
</organism>
<keyword evidence="2" id="KW-1185">Reference proteome</keyword>
<dbReference type="RefSeq" id="WP_046088419.1">
    <property type="nucleotide sequence ID" value="NZ_LAKD02000032.1"/>
</dbReference>
<protein>
    <submittedName>
        <fullName evidence="1">Uncharacterized protein</fullName>
    </submittedName>
</protein>
<reference evidence="1" key="1">
    <citation type="submission" date="2016-12" db="EMBL/GenBank/DDBJ databases">
        <title>Genome sequence of Streptomyces antioxidans MUSC 164.</title>
        <authorList>
            <person name="Lee L.-H."/>
            <person name="Ser H.-L."/>
        </authorList>
    </citation>
    <scope>NUCLEOTIDE SEQUENCE [LARGE SCALE GENOMIC DNA]</scope>
    <source>
        <strain evidence="1">MUSC 164</strain>
    </source>
</reference>
<evidence type="ECO:0000313" key="1">
    <source>
        <dbReference type="EMBL" id="OPF80304.1"/>
    </source>
</evidence>
<accession>A0A1V4D6C2</accession>
<sequence length="142" mass="15564">MPESYWEPTGRPGDFGPLGPWTLELTTYRACTDTVVRCLPVVLQGHVIGYLWASETEDAAGYVSRGGTGAVGFDAGGPWYRRLKEAWDASFSAWEAVQLWVGEPEDSVAGAIPDDAEDLVLPNSQAARCLASHADNYERRRM</sequence>
<dbReference type="EMBL" id="LAKD02000032">
    <property type="protein sequence ID" value="OPF80304.1"/>
    <property type="molecule type" value="Genomic_DNA"/>
</dbReference>
<dbReference type="OrthoDB" id="4246434at2"/>
<name>A0A1V4D6C2_9ACTN</name>
<dbReference type="Proteomes" id="UP000033615">
    <property type="component" value="Unassembled WGS sequence"/>
</dbReference>
<proteinExistence type="predicted"/>
<gene>
    <name evidence="1" type="ORF">VT50_0214150</name>
</gene>
<evidence type="ECO:0000313" key="2">
    <source>
        <dbReference type="Proteomes" id="UP000033615"/>
    </source>
</evidence>
<dbReference type="AlphaFoldDB" id="A0A1V4D6C2"/>